<dbReference type="SMART" id="SM00354">
    <property type="entry name" value="HTH_LACI"/>
    <property type="match status" value="1"/>
</dbReference>
<gene>
    <name evidence="6" type="ORF">D6T64_12810</name>
</gene>
<dbReference type="CDD" id="cd01392">
    <property type="entry name" value="HTH_LacI"/>
    <property type="match status" value="1"/>
</dbReference>
<keyword evidence="3" id="KW-0804">Transcription</keyword>
<feature type="region of interest" description="Disordered" evidence="4">
    <location>
        <begin position="1"/>
        <end position="24"/>
    </location>
</feature>
<dbReference type="CDD" id="cd06267">
    <property type="entry name" value="PBP1_LacI_sugar_binding-like"/>
    <property type="match status" value="1"/>
</dbReference>
<dbReference type="SUPFAM" id="SSF53822">
    <property type="entry name" value="Periplasmic binding protein-like I"/>
    <property type="match status" value="1"/>
</dbReference>
<name>A0A3A5MCV9_9MICO</name>
<dbReference type="InterPro" id="IPR000843">
    <property type="entry name" value="HTH_LacI"/>
</dbReference>
<evidence type="ECO:0000256" key="1">
    <source>
        <dbReference type="ARBA" id="ARBA00023015"/>
    </source>
</evidence>
<evidence type="ECO:0000259" key="5">
    <source>
        <dbReference type="PROSITE" id="PS50932"/>
    </source>
</evidence>
<evidence type="ECO:0000256" key="4">
    <source>
        <dbReference type="SAM" id="MobiDB-lite"/>
    </source>
</evidence>
<dbReference type="InterPro" id="IPR028082">
    <property type="entry name" value="Peripla_BP_I"/>
</dbReference>
<dbReference type="SUPFAM" id="SSF47413">
    <property type="entry name" value="lambda repressor-like DNA-binding domains"/>
    <property type="match status" value="1"/>
</dbReference>
<dbReference type="Pfam" id="PF00356">
    <property type="entry name" value="LacI"/>
    <property type="match status" value="1"/>
</dbReference>
<protein>
    <submittedName>
        <fullName evidence="6">LacI family transcriptional regulator</fullName>
    </submittedName>
</protein>
<dbReference type="Pfam" id="PF13377">
    <property type="entry name" value="Peripla_BP_3"/>
    <property type="match status" value="1"/>
</dbReference>
<evidence type="ECO:0000313" key="6">
    <source>
        <dbReference type="EMBL" id="RJT87967.1"/>
    </source>
</evidence>
<keyword evidence="7" id="KW-1185">Reference proteome</keyword>
<sequence>MTAAESSAAGAASGSGAAPVTGASSGAARGMPTLEMVAELAGVSRATVSRVVNDSPKVTPEITRSVQAAIAELNYVPNRAARSLVNRRTQAIALVVPESTAKVFADPFFASVVQGIALFLAETDYTLNMLISSEGRPEKTRRYLLGGNVDGAIVVSHHSGDHSYAHLGQALPIVFGGRPLAEQNGSYYVDVDNVAGAITATEHLLSLGRRRIATIAGPQDMPPGVDRLAGWRQALGRAGVSDAMVELGDFSPASGAAAMRRLLDRGGPIDALFAANDQMAAGAFSVLHERGLRIPGDIAVVGFDDDYFGATATPALTTVHQPAAQLGAMMAEVLVKIIEGVPVERVTSLPTALVVRDSA</sequence>
<dbReference type="GO" id="GO:0000976">
    <property type="term" value="F:transcription cis-regulatory region binding"/>
    <property type="evidence" value="ECO:0007669"/>
    <property type="project" value="TreeGrafter"/>
</dbReference>
<dbReference type="AlphaFoldDB" id="A0A3A5MCV9"/>
<dbReference type="PROSITE" id="PS50932">
    <property type="entry name" value="HTH_LACI_2"/>
    <property type="match status" value="1"/>
</dbReference>
<accession>A0A3A5MCV9</accession>
<reference evidence="6 7" key="1">
    <citation type="submission" date="2018-09" db="EMBL/GenBank/DDBJ databases">
        <title>Novel species of Cryobacterium.</title>
        <authorList>
            <person name="Liu Q."/>
            <person name="Xin Y.-H."/>
        </authorList>
    </citation>
    <scope>NUCLEOTIDE SEQUENCE [LARGE SCALE GENOMIC DNA]</scope>
    <source>
        <strain evidence="6 7">Hh39</strain>
    </source>
</reference>
<dbReference type="Proteomes" id="UP000272015">
    <property type="component" value="Unassembled WGS sequence"/>
</dbReference>
<dbReference type="PANTHER" id="PTHR30146">
    <property type="entry name" value="LACI-RELATED TRANSCRIPTIONAL REPRESSOR"/>
    <property type="match status" value="1"/>
</dbReference>
<evidence type="ECO:0000256" key="2">
    <source>
        <dbReference type="ARBA" id="ARBA00023125"/>
    </source>
</evidence>
<feature type="domain" description="HTH lacI-type" evidence="5">
    <location>
        <begin position="32"/>
        <end position="86"/>
    </location>
</feature>
<dbReference type="Gene3D" id="1.10.260.40">
    <property type="entry name" value="lambda repressor-like DNA-binding domains"/>
    <property type="match status" value="1"/>
</dbReference>
<dbReference type="Gene3D" id="3.40.50.2300">
    <property type="match status" value="2"/>
</dbReference>
<dbReference type="GO" id="GO:0003700">
    <property type="term" value="F:DNA-binding transcription factor activity"/>
    <property type="evidence" value="ECO:0007669"/>
    <property type="project" value="TreeGrafter"/>
</dbReference>
<evidence type="ECO:0000256" key="3">
    <source>
        <dbReference type="ARBA" id="ARBA00023163"/>
    </source>
</evidence>
<dbReference type="InterPro" id="IPR010982">
    <property type="entry name" value="Lambda_DNA-bd_dom_sf"/>
</dbReference>
<proteinExistence type="predicted"/>
<evidence type="ECO:0000313" key="7">
    <source>
        <dbReference type="Proteomes" id="UP000272015"/>
    </source>
</evidence>
<keyword evidence="2" id="KW-0238">DNA-binding</keyword>
<dbReference type="InterPro" id="IPR046335">
    <property type="entry name" value="LacI/GalR-like_sensor"/>
</dbReference>
<dbReference type="EMBL" id="QZVS01000086">
    <property type="protein sequence ID" value="RJT87967.1"/>
    <property type="molecule type" value="Genomic_DNA"/>
</dbReference>
<keyword evidence="1" id="KW-0805">Transcription regulation</keyword>
<comment type="caution">
    <text evidence="6">The sequence shown here is derived from an EMBL/GenBank/DDBJ whole genome shotgun (WGS) entry which is preliminary data.</text>
</comment>
<dbReference type="PANTHER" id="PTHR30146:SF109">
    <property type="entry name" value="HTH-TYPE TRANSCRIPTIONAL REGULATOR GALS"/>
    <property type="match status" value="1"/>
</dbReference>
<dbReference type="OrthoDB" id="4268837at2"/>
<organism evidence="6 7">
    <name type="scientific">Cryobacterium melibiosiphilum</name>
    <dbReference type="NCBI Taxonomy" id="995039"/>
    <lineage>
        <taxon>Bacteria</taxon>
        <taxon>Bacillati</taxon>
        <taxon>Actinomycetota</taxon>
        <taxon>Actinomycetes</taxon>
        <taxon>Micrococcales</taxon>
        <taxon>Microbacteriaceae</taxon>
        <taxon>Cryobacterium</taxon>
    </lineage>
</organism>